<comment type="caution">
    <text evidence="1">The sequence shown here is derived from an EMBL/GenBank/DDBJ whole genome shotgun (WGS) entry which is preliminary data.</text>
</comment>
<accession>A0ABP7Z052</accession>
<keyword evidence="2" id="KW-1185">Reference proteome</keyword>
<dbReference type="Proteomes" id="UP001500101">
    <property type="component" value="Unassembled WGS sequence"/>
</dbReference>
<name>A0ABP7Z052_9SPHI</name>
<proteinExistence type="predicted"/>
<evidence type="ECO:0000313" key="2">
    <source>
        <dbReference type="Proteomes" id="UP001500101"/>
    </source>
</evidence>
<protein>
    <submittedName>
        <fullName evidence="1">Uncharacterized protein</fullName>
    </submittedName>
</protein>
<organism evidence="1 2">
    <name type="scientific">Sphingobacterium kyonggiense</name>
    <dbReference type="NCBI Taxonomy" id="714075"/>
    <lineage>
        <taxon>Bacteria</taxon>
        <taxon>Pseudomonadati</taxon>
        <taxon>Bacteroidota</taxon>
        <taxon>Sphingobacteriia</taxon>
        <taxon>Sphingobacteriales</taxon>
        <taxon>Sphingobacteriaceae</taxon>
        <taxon>Sphingobacterium</taxon>
    </lineage>
</organism>
<sequence length="92" mass="10327">MPKDDKKQVFLKGLQGQENICAINKKAQAVKPGIFCYCLYILIKILYKTNQNKQSTMVCSIIIDEIELSTITNPNNNMVTGKVIITRGIHKG</sequence>
<dbReference type="EMBL" id="BAAAZI010000010">
    <property type="protein sequence ID" value="GAA4142700.1"/>
    <property type="molecule type" value="Genomic_DNA"/>
</dbReference>
<gene>
    <name evidence="1" type="ORF">GCM10022216_23920</name>
</gene>
<evidence type="ECO:0000313" key="1">
    <source>
        <dbReference type="EMBL" id="GAA4142700.1"/>
    </source>
</evidence>
<reference evidence="2" key="1">
    <citation type="journal article" date="2019" name="Int. J. Syst. Evol. Microbiol.">
        <title>The Global Catalogue of Microorganisms (GCM) 10K type strain sequencing project: providing services to taxonomists for standard genome sequencing and annotation.</title>
        <authorList>
            <consortium name="The Broad Institute Genomics Platform"/>
            <consortium name="The Broad Institute Genome Sequencing Center for Infectious Disease"/>
            <person name="Wu L."/>
            <person name="Ma J."/>
        </authorList>
    </citation>
    <scope>NUCLEOTIDE SEQUENCE [LARGE SCALE GENOMIC DNA]</scope>
    <source>
        <strain evidence="2">JCM 16704</strain>
    </source>
</reference>